<evidence type="ECO:0000313" key="2">
    <source>
        <dbReference type="Proteomes" id="UP000589036"/>
    </source>
</evidence>
<dbReference type="RefSeq" id="WP_179642451.1">
    <property type="nucleotide sequence ID" value="NZ_BAAAYY010000022.1"/>
</dbReference>
<dbReference type="Proteomes" id="UP000589036">
    <property type="component" value="Unassembled WGS sequence"/>
</dbReference>
<keyword evidence="2" id="KW-1185">Reference proteome</keyword>
<evidence type="ECO:0000313" key="1">
    <source>
        <dbReference type="EMBL" id="NYE46333.1"/>
    </source>
</evidence>
<sequence>MSCERNTARELAHLNALRARLAWLCVDAAVVEGLAELRIEAPGGSVWVSATQRGSYVLHDGLYQRSVASDPWAAARGVVRYLQGRLPRRG</sequence>
<dbReference type="AlphaFoldDB" id="A0A852TU91"/>
<gene>
    <name evidence="1" type="ORF">HDA32_001453</name>
</gene>
<dbReference type="EMBL" id="JACCCC010000001">
    <property type="protein sequence ID" value="NYE46333.1"/>
    <property type="molecule type" value="Genomic_DNA"/>
</dbReference>
<protein>
    <submittedName>
        <fullName evidence="1">Uncharacterized protein</fullName>
    </submittedName>
</protein>
<accession>A0A852TU91</accession>
<comment type="caution">
    <text evidence="1">The sequence shown here is derived from an EMBL/GenBank/DDBJ whole genome shotgun (WGS) entry which is preliminary data.</text>
</comment>
<organism evidence="1 2">
    <name type="scientific">Spinactinospora alkalitolerans</name>
    <dbReference type="NCBI Taxonomy" id="687207"/>
    <lineage>
        <taxon>Bacteria</taxon>
        <taxon>Bacillati</taxon>
        <taxon>Actinomycetota</taxon>
        <taxon>Actinomycetes</taxon>
        <taxon>Streptosporangiales</taxon>
        <taxon>Nocardiopsidaceae</taxon>
        <taxon>Spinactinospora</taxon>
    </lineage>
</organism>
<name>A0A852TU91_9ACTN</name>
<proteinExistence type="predicted"/>
<reference evidence="1 2" key="1">
    <citation type="submission" date="2020-07" db="EMBL/GenBank/DDBJ databases">
        <title>Sequencing the genomes of 1000 actinobacteria strains.</title>
        <authorList>
            <person name="Klenk H.-P."/>
        </authorList>
    </citation>
    <scope>NUCLEOTIDE SEQUENCE [LARGE SCALE GENOMIC DNA]</scope>
    <source>
        <strain evidence="1 2">CXB654</strain>
    </source>
</reference>